<keyword evidence="2" id="KW-1185">Reference proteome</keyword>
<comment type="caution">
    <text evidence="1">The sequence shown here is derived from an EMBL/GenBank/DDBJ whole genome shotgun (WGS) entry which is preliminary data.</text>
</comment>
<accession>A0A225WUG8</accession>
<dbReference type="Proteomes" id="UP000198211">
    <property type="component" value="Unassembled WGS sequence"/>
</dbReference>
<organism evidence="1 2">
    <name type="scientific">Phytophthora megakarya</name>
    <dbReference type="NCBI Taxonomy" id="4795"/>
    <lineage>
        <taxon>Eukaryota</taxon>
        <taxon>Sar</taxon>
        <taxon>Stramenopiles</taxon>
        <taxon>Oomycota</taxon>
        <taxon>Peronosporomycetes</taxon>
        <taxon>Peronosporales</taxon>
        <taxon>Peronosporaceae</taxon>
        <taxon>Phytophthora</taxon>
    </lineage>
</organism>
<dbReference type="EMBL" id="NBNE01000295">
    <property type="protein sequence ID" value="OWZ20728.1"/>
    <property type="molecule type" value="Genomic_DNA"/>
</dbReference>
<protein>
    <recommendedName>
        <fullName evidence="3">Reverse transcriptase</fullName>
    </recommendedName>
</protein>
<proteinExistence type="predicted"/>
<evidence type="ECO:0000313" key="2">
    <source>
        <dbReference type="Proteomes" id="UP000198211"/>
    </source>
</evidence>
<dbReference type="AlphaFoldDB" id="A0A225WUG8"/>
<evidence type="ECO:0000313" key="1">
    <source>
        <dbReference type="EMBL" id="OWZ20728.1"/>
    </source>
</evidence>
<gene>
    <name evidence="1" type="ORF">PHMEG_0004823</name>
</gene>
<name>A0A225WUG8_9STRA</name>
<sequence>MFHDGEKQRGTTSSIQYTIFGCPYETTDIEEPVQQLVNGPEADMFRTNLADEATLIPVLDRRSVVDDICFGGEIFDKCLSTVDRLLTHFEECRISISFTKIDFGAALYQLKNDDFGEGADLSTARRSFDALNVEAAEARFFVTSIELKMLISCCSRMNEP</sequence>
<evidence type="ECO:0008006" key="3">
    <source>
        <dbReference type="Google" id="ProtNLM"/>
    </source>
</evidence>
<reference evidence="2" key="1">
    <citation type="submission" date="2017-03" db="EMBL/GenBank/DDBJ databases">
        <title>Phytopthora megakarya and P. palmivora, two closely related causual agents of cacao black pod achieved similar genome size and gene model numbers by different mechanisms.</title>
        <authorList>
            <person name="Ali S."/>
            <person name="Shao J."/>
            <person name="Larry D.J."/>
            <person name="Kronmiller B."/>
            <person name="Shen D."/>
            <person name="Strem M.D."/>
            <person name="Melnick R.L."/>
            <person name="Guiltinan M.J."/>
            <person name="Tyler B.M."/>
            <person name="Meinhardt L.W."/>
            <person name="Bailey B.A."/>
        </authorList>
    </citation>
    <scope>NUCLEOTIDE SEQUENCE [LARGE SCALE GENOMIC DNA]</scope>
    <source>
        <strain evidence="2">zdho120</strain>
    </source>
</reference>
<dbReference type="PROSITE" id="PS51257">
    <property type="entry name" value="PROKAR_LIPOPROTEIN"/>
    <property type="match status" value="1"/>
</dbReference>